<feature type="compositionally biased region" description="Basic and acidic residues" evidence="1">
    <location>
        <begin position="1"/>
        <end position="18"/>
    </location>
</feature>
<evidence type="ECO:0000313" key="3">
    <source>
        <dbReference type="EMBL" id="CAH0374310.1"/>
    </source>
</evidence>
<dbReference type="AlphaFoldDB" id="A0A8J2WNI4"/>
<proteinExistence type="predicted"/>
<feature type="domain" description="SDE2/SF3A3 SAP" evidence="2">
    <location>
        <begin position="80"/>
        <end position="132"/>
    </location>
</feature>
<dbReference type="Proteomes" id="UP000789595">
    <property type="component" value="Unassembled WGS sequence"/>
</dbReference>
<feature type="region of interest" description="Disordered" evidence="1">
    <location>
        <begin position="1"/>
        <end position="26"/>
    </location>
</feature>
<organism evidence="3 4">
    <name type="scientific">Pelagomonas calceolata</name>
    <dbReference type="NCBI Taxonomy" id="35677"/>
    <lineage>
        <taxon>Eukaryota</taxon>
        <taxon>Sar</taxon>
        <taxon>Stramenopiles</taxon>
        <taxon>Ochrophyta</taxon>
        <taxon>Pelagophyceae</taxon>
        <taxon>Pelagomonadales</taxon>
        <taxon>Pelagomonadaceae</taxon>
        <taxon>Pelagomonas</taxon>
    </lineage>
</organism>
<evidence type="ECO:0000259" key="2">
    <source>
        <dbReference type="Pfam" id="PF13297"/>
    </source>
</evidence>
<accession>A0A8J2WNI4</accession>
<dbReference type="InterPro" id="IPR025086">
    <property type="entry name" value="SDE2/SF3A3_SAP"/>
</dbReference>
<dbReference type="Pfam" id="PF13297">
    <property type="entry name" value="SDE2_2C"/>
    <property type="match status" value="1"/>
</dbReference>
<evidence type="ECO:0000313" key="4">
    <source>
        <dbReference type="Proteomes" id="UP000789595"/>
    </source>
</evidence>
<dbReference type="EMBL" id="CAKKNE010000004">
    <property type="protein sequence ID" value="CAH0374310.1"/>
    <property type="molecule type" value="Genomic_DNA"/>
</dbReference>
<feature type="region of interest" description="Disordered" evidence="1">
    <location>
        <begin position="135"/>
        <end position="207"/>
    </location>
</feature>
<gene>
    <name evidence="3" type="ORF">PECAL_4P15830</name>
</gene>
<reference evidence="3" key="1">
    <citation type="submission" date="2021-11" db="EMBL/GenBank/DDBJ databases">
        <authorList>
            <consortium name="Genoscope - CEA"/>
            <person name="William W."/>
        </authorList>
    </citation>
    <scope>NUCLEOTIDE SEQUENCE</scope>
</reference>
<name>A0A8J2WNI4_9STRA</name>
<keyword evidence="4" id="KW-1185">Reference proteome</keyword>
<comment type="caution">
    <text evidence="3">The sequence shown here is derived from an EMBL/GenBank/DDBJ whole genome shotgun (WGS) entry which is preliminary data.</text>
</comment>
<sequence>MADDATERLLKEQARAHGLDAYAPEPEGVAPKTIAYAIRQDAERDEAALRGFAGLRGGASSSFEIGAQWSAAPAPPAPAPIGLDLTAFDSVEALAAEGLDALKAELTRRGAKAGGTADERAARLWRIRGLAPGAALPADLRAKQKRPKPPKPPTEEEPQRARRGPAAPPKPPKRRKKQPPQGHLIATSTFSKKERGILDFAGTSSRR</sequence>
<dbReference type="OrthoDB" id="547031at2759"/>
<evidence type="ECO:0000256" key="1">
    <source>
        <dbReference type="SAM" id="MobiDB-lite"/>
    </source>
</evidence>
<protein>
    <recommendedName>
        <fullName evidence="2">SDE2/SF3A3 SAP domain-containing protein</fullName>
    </recommendedName>
</protein>